<dbReference type="GO" id="GO:0005886">
    <property type="term" value="C:plasma membrane"/>
    <property type="evidence" value="ECO:0007669"/>
    <property type="project" value="TreeGrafter"/>
</dbReference>
<dbReference type="SUPFAM" id="SSF49503">
    <property type="entry name" value="Cupredoxins"/>
    <property type="match status" value="1"/>
</dbReference>
<dbReference type="PANTHER" id="PTHR33021:SF499">
    <property type="entry name" value="OS12G0150500 PROTEIN"/>
    <property type="match status" value="1"/>
</dbReference>
<dbReference type="Proteomes" id="UP000822688">
    <property type="component" value="Chromosome 12"/>
</dbReference>
<reference evidence="3" key="1">
    <citation type="submission" date="2020-06" db="EMBL/GenBank/DDBJ databases">
        <title>WGS assembly of Ceratodon purpureus strain R40.</title>
        <authorList>
            <person name="Carey S.B."/>
            <person name="Jenkins J."/>
            <person name="Shu S."/>
            <person name="Lovell J.T."/>
            <person name="Sreedasyam A."/>
            <person name="Maumus F."/>
            <person name="Tiley G.P."/>
            <person name="Fernandez-Pozo N."/>
            <person name="Barry K."/>
            <person name="Chen C."/>
            <person name="Wang M."/>
            <person name="Lipzen A."/>
            <person name="Daum C."/>
            <person name="Saski C.A."/>
            <person name="Payton A.C."/>
            <person name="Mcbreen J.C."/>
            <person name="Conrad R.E."/>
            <person name="Kollar L.M."/>
            <person name="Olsson S."/>
            <person name="Huttunen S."/>
            <person name="Landis J.B."/>
            <person name="Wickett N.J."/>
            <person name="Johnson M.G."/>
            <person name="Rensing S.A."/>
            <person name="Grimwood J."/>
            <person name="Schmutz J."/>
            <person name="Mcdaniel S.F."/>
        </authorList>
    </citation>
    <scope>NUCLEOTIDE SEQUENCE</scope>
    <source>
        <strain evidence="3">R40</strain>
    </source>
</reference>
<evidence type="ECO:0000313" key="3">
    <source>
        <dbReference type="EMBL" id="KAG0554843.1"/>
    </source>
</evidence>
<comment type="caution">
    <text evidence="3">The sequence shown here is derived from an EMBL/GenBank/DDBJ whole genome shotgun (WGS) entry which is preliminary data.</text>
</comment>
<protein>
    <recommendedName>
        <fullName evidence="2">Phytocyanin domain-containing protein</fullName>
    </recommendedName>
</protein>
<dbReference type="PROSITE" id="PS51485">
    <property type="entry name" value="PHYTOCYANIN"/>
    <property type="match status" value="1"/>
</dbReference>
<keyword evidence="1" id="KW-0732">Signal</keyword>
<dbReference type="GO" id="GO:0009055">
    <property type="term" value="F:electron transfer activity"/>
    <property type="evidence" value="ECO:0007669"/>
    <property type="project" value="InterPro"/>
</dbReference>
<organism evidence="3 4">
    <name type="scientific">Ceratodon purpureus</name>
    <name type="common">Fire moss</name>
    <name type="synonym">Dicranum purpureum</name>
    <dbReference type="NCBI Taxonomy" id="3225"/>
    <lineage>
        <taxon>Eukaryota</taxon>
        <taxon>Viridiplantae</taxon>
        <taxon>Streptophyta</taxon>
        <taxon>Embryophyta</taxon>
        <taxon>Bryophyta</taxon>
        <taxon>Bryophytina</taxon>
        <taxon>Bryopsida</taxon>
        <taxon>Dicranidae</taxon>
        <taxon>Pseudoditrichales</taxon>
        <taxon>Ditrichaceae</taxon>
        <taxon>Ceratodon</taxon>
    </lineage>
</organism>
<dbReference type="PANTHER" id="PTHR33021">
    <property type="entry name" value="BLUE COPPER PROTEIN"/>
    <property type="match status" value="1"/>
</dbReference>
<dbReference type="EMBL" id="CM026433">
    <property type="protein sequence ID" value="KAG0554843.1"/>
    <property type="molecule type" value="Genomic_DNA"/>
</dbReference>
<gene>
    <name evidence="3" type="ORF">KC19_12G124200</name>
</gene>
<evidence type="ECO:0000313" key="4">
    <source>
        <dbReference type="Proteomes" id="UP000822688"/>
    </source>
</evidence>
<accession>A0A8T0G6G3</accession>
<dbReference type="Pfam" id="PF02298">
    <property type="entry name" value="Cu_bind_like"/>
    <property type="match status" value="1"/>
</dbReference>
<feature type="domain" description="Phytocyanin" evidence="2">
    <location>
        <begin position="27"/>
        <end position="136"/>
    </location>
</feature>
<feature type="chain" id="PRO_5035897424" description="Phytocyanin domain-containing protein" evidence="1">
    <location>
        <begin position="27"/>
        <end position="175"/>
    </location>
</feature>
<dbReference type="InterPro" id="IPR008972">
    <property type="entry name" value="Cupredoxin"/>
</dbReference>
<dbReference type="InterPro" id="IPR003245">
    <property type="entry name" value="Phytocyanin_dom"/>
</dbReference>
<dbReference type="AlphaFoldDB" id="A0A8T0G6G3"/>
<feature type="signal peptide" evidence="1">
    <location>
        <begin position="1"/>
        <end position="26"/>
    </location>
</feature>
<proteinExistence type="predicted"/>
<sequence>MASTYVPLLYLLVAVLLMSVAHRTESAVVVVGGSKGWTTGFDYNAWASSQNLQLRVGDTLVFSDPDQSYHTVSLLDSADAFQRCTLGGSLTVHPILAGNNYSMTIPASLESKTLYAVCTVPGHCTEGQKMKAAVLPALKAAIPPTASDPNNADLNRYICWTTAILLFAVSFWNSS</sequence>
<dbReference type="Gene3D" id="2.60.40.420">
    <property type="entry name" value="Cupredoxins - blue copper proteins"/>
    <property type="match status" value="1"/>
</dbReference>
<evidence type="ECO:0000256" key="1">
    <source>
        <dbReference type="SAM" id="SignalP"/>
    </source>
</evidence>
<dbReference type="InterPro" id="IPR039391">
    <property type="entry name" value="Phytocyanin-like"/>
</dbReference>
<name>A0A8T0G6G3_CERPU</name>
<keyword evidence="4" id="KW-1185">Reference proteome</keyword>
<evidence type="ECO:0000259" key="2">
    <source>
        <dbReference type="PROSITE" id="PS51485"/>
    </source>
</evidence>